<organism evidence="3 4">
    <name type="scientific">Cryptosporangium phraense</name>
    <dbReference type="NCBI Taxonomy" id="2593070"/>
    <lineage>
        <taxon>Bacteria</taxon>
        <taxon>Bacillati</taxon>
        <taxon>Actinomycetota</taxon>
        <taxon>Actinomycetes</taxon>
        <taxon>Cryptosporangiales</taxon>
        <taxon>Cryptosporangiaceae</taxon>
        <taxon>Cryptosporangium</taxon>
    </lineage>
</organism>
<dbReference type="CDD" id="cd17557">
    <property type="entry name" value="REC_Rcp-like"/>
    <property type="match status" value="1"/>
</dbReference>
<dbReference type="Proteomes" id="UP000317982">
    <property type="component" value="Unassembled WGS sequence"/>
</dbReference>
<evidence type="ECO:0000256" key="1">
    <source>
        <dbReference type="PROSITE-ProRule" id="PRU00169"/>
    </source>
</evidence>
<keyword evidence="4" id="KW-1185">Reference proteome</keyword>
<sequence length="143" mass="16060">MPTPPLEVLVVDDDAGDVLMIEEALEANEIDSRLHVVSDGVEAIAFLRRQEPHTDAPRPQLILLDLNMPRMDGREVLAEVKGDEELRSIPVVVLTTSALDEDVLRSYQLRANAFVTKPVDLDQFTAIVQQIETFYGRTVRLPR</sequence>
<dbReference type="EMBL" id="VIRS01000018">
    <property type="protein sequence ID" value="TQS42461.1"/>
    <property type="molecule type" value="Genomic_DNA"/>
</dbReference>
<name>A0A545AMG4_9ACTN</name>
<dbReference type="Gene3D" id="3.40.50.2300">
    <property type="match status" value="1"/>
</dbReference>
<feature type="modified residue" description="4-aspartylphosphate" evidence="1">
    <location>
        <position position="65"/>
    </location>
</feature>
<dbReference type="PANTHER" id="PTHR44520:SF2">
    <property type="entry name" value="RESPONSE REGULATOR RCP1"/>
    <property type="match status" value="1"/>
</dbReference>
<evidence type="ECO:0000313" key="3">
    <source>
        <dbReference type="EMBL" id="TQS42461.1"/>
    </source>
</evidence>
<dbReference type="InParanoid" id="A0A545AMG4"/>
<dbReference type="RefSeq" id="WP_142707150.1">
    <property type="nucleotide sequence ID" value="NZ_VIRS01000018.1"/>
</dbReference>
<evidence type="ECO:0000313" key="4">
    <source>
        <dbReference type="Proteomes" id="UP000317982"/>
    </source>
</evidence>
<keyword evidence="1" id="KW-0597">Phosphoprotein</keyword>
<accession>A0A545AMG4</accession>
<dbReference type="SMART" id="SM00448">
    <property type="entry name" value="REC"/>
    <property type="match status" value="1"/>
</dbReference>
<dbReference type="InterPro" id="IPR001789">
    <property type="entry name" value="Sig_transdc_resp-reg_receiver"/>
</dbReference>
<dbReference type="InterPro" id="IPR011006">
    <property type="entry name" value="CheY-like_superfamily"/>
</dbReference>
<dbReference type="SUPFAM" id="SSF52172">
    <property type="entry name" value="CheY-like"/>
    <property type="match status" value="1"/>
</dbReference>
<dbReference type="PROSITE" id="PS50110">
    <property type="entry name" value="RESPONSE_REGULATORY"/>
    <property type="match status" value="1"/>
</dbReference>
<comment type="caution">
    <text evidence="3">The sequence shown here is derived from an EMBL/GenBank/DDBJ whole genome shotgun (WGS) entry which is preliminary data.</text>
</comment>
<dbReference type="AlphaFoldDB" id="A0A545AMG4"/>
<dbReference type="InterPro" id="IPR052893">
    <property type="entry name" value="TCS_response_regulator"/>
</dbReference>
<dbReference type="Pfam" id="PF00072">
    <property type="entry name" value="Response_reg"/>
    <property type="match status" value="1"/>
</dbReference>
<dbReference type="GO" id="GO:0000160">
    <property type="term" value="P:phosphorelay signal transduction system"/>
    <property type="evidence" value="ECO:0007669"/>
    <property type="project" value="InterPro"/>
</dbReference>
<dbReference type="PANTHER" id="PTHR44520">
    <property type="entry name" value="RESPONSE REGULATOR RCP1-RELATED"/>
    <property type="match status" value="1"/>
</dbReference>
<reference evidence="3 4" key="1">
    <citation type="submission" date="2019-07" db="EMBL/GenBank/DDBJ databases">
        <title>Cryptosporangium phraense sp. nov., isolated from plant litter.</title>
        <authorList>
            <person name="Suriyachadkun C."/>
        </authorList>
    </citation>
    <scope>NUCLEOTIDE SEQUENCE [LARGE SCALE GENOMIC DNA]</scope>
    <source>
        <strain evidence="3 4">A-T 5661</strain>
    </source>
</reference>
<proteinExistence type="predicted"/>
<gene>
    <name evidence="3" type="ORF">FL583_24450</name>
</gene>
<protein>
    <submittedName>
        <fullName evidence="3">Response regulator</fullName>
    </submittedName>
</protein>
<evidence type="ECO:0000259" key="2">
    <source>
        <dbReference type="PROSITE" id="PS50110"/>
    </source>
</evidence>
<feature type="domain" description="Response regulatory" evidence="2">
    <location>
        <begin position="7"/>
        <end position="132"/>
    </location>
</feature>
<dbReference type="OrthoDB" id="9793549at2"/>